<accession>A0A110B1X0</accession>
<dbReference type="Pfam" id="PF21820">
    <property type="entry name" value="DUF6886"/>
    <property type="match status" value="1"/>
</dbReference>
<organism evidence="1 2">
    <name type="scientific">Mucilaginibacter gotjawali</name>
    <dbReference type="NCBI Taxonomy" id="1550579"/>
    <lineage>
        <taxon>Bacteria</taxon>
        <taxon>Pseudomonadati</taxon>
        <taxon>Bacteroidota</taxon>
        <taxon>Sphingobacteriia</taxon>
        <taxon>Sphingobacteriales</taxon>
        <taxon>Sphingobacteriaceae</taxon>
        <taxon>Mucilaginibacter</taxon>
    </lineage>
</organism>
<dbReference type="OrthoDB" id="156685at2"/>
<keyword evidence="2" id="KW-1185">Reference proteome</keyword>
<sequence length="184" mass="20851">MLPGQPDLLNASKRLFHVSEEPRIRIFKPRPSPSPFADIKGDVVFAIAGNLLHNYLLPRDCPRVTYYAGTKTAKADKEKFIGSSAAEFFVCIESGWYQRVMETRLYCYEFLSDNFELIDESAGYYVSYQPAVPQSVIPVSDILSALLSRNIELRFMPSLVRLAEDVSKSTLNFSNIRMRNAALK</sequence>
<gene>
    <name evidence="1" type="ORF">MgSA37_01380</name>
</gene>
<evidence type="ECO:0000313" key="2">
    <source>
        <dbReference type="Proteomes" id="UP000218263"/>
    </source>
</evidence>
<protein>
    <submittedName>
        <fullName evidence="1">Uncharacterized protein</fullName>
    </submittedName>
</protein>
<dbReference type="Proteomes" id="UP000218263">
    <property type="component" value="Chromosome"/>
</dbReference>
<dbReference type="RefSeq" id="WP_096350626.1">
    <property type="nucleotide sequence ID" value="NZ_AP017313.1"/>
</dbReference>
<proteinExistence type="predicted"/>
<dbReference type="AlphaFoldDB" id="A0A110B1X0"/>
<dbReference type="EMBL" id="AP017313">
    <property type="protein sequence ID" value="BAU53213.1"/>
    <property type="molecule type" value="Genomic_DNA"/>
</dbReference>
<name>A0A110B1X0_9SPHI</name>
<dbReference type="InterPro" id="IPR049253">
    <property type="entry name" value="DUF6886"/>
</dbReference>
<reference evidence="1 2" key="1">
    <citation type="submission" date="2015-12" db="EMBL/GenBank/DDBJ databases">
        <title>Genome sequence of Mucilaginibacter gotjawali.</title>
        <authorList>
            <person name="Lee J.S."/>
            <person name="Lee K.C."/>
            <person name="Kim K.K."/>
            <person name="Lee B.W."/>
        </authorList>
    </citation>
    <scope>NUCLEOTIDE SEQUENCE [LARGE SCALE GENOMIC DNA]</scope>
    <source>
        <strain evidence="1 2">SA3-7</strain>
    </source>
</reference>
<evidence type="ECO:0000313" key="1">
    <source>
        <dbReference type="EMBL" id="BAU53213.1"/>
    </source>
</evidence>
<dbReference type="KEGG" id="mgot:MgSA37_01380"/>